<dbReference type="SUPFAM" id="SSF100950">
    <property type="entry name" value="NagB/RpiA/CoA transferase-like"/>
    <property type="match status" value="1"/>
</dbReference>
<evidence type="ECO:0000313" key="3">
    <source>
        <dbReference type="EMBL" id="MCQ8239952.1"/>
    </source>
</evidence>
<protein>
    <recommendedName>
        <fullName evidence="2">Ribose-5-phosphate isomerase A</fullName>
        <ecNumber evidence="2">5.3.1.6</ecNumber>
    </recommendedName>
    <alternativeName>
        <fullName evidence="2">Phosphoriboisomerase A</fullName>
        <shortName evidence="2">PRI</shortName>
    </alternativeName>
</protein>
<name>A0ABT1VVI9_9PROT</name>
<dbReference type="NCBIfam" id="TIGR00021">
    <property type="entry name" value="rpiA"/>
    <property type="match status" value="1"/>
</dbReference>
<dbReference type="InterPro" id="IPR020672">
    <property type="entry name" value="Ribose5P_isomerase_typA_subgr"/>
</dbReference>
<comment type="catalytic activity">
    <reaction evidence="2">
        <text>aldehydo-D-ribose 5-phosphate = D-ribulose 5-phosphate</text>
        <dbReference type="Rhea" id="RHEA:14657"/>
        <dbReference type="ChEBI" id="CHEBI:58121"/>
        <dbReference type="ChEBI" id="CHEBI:58273"/>
        <dbReference type="EC" id="5.3.1.6"/>
    </reaction>
</comment>
<dbReference type="NCBIfam" id="NF001924">
    <property type="entry name" value="PRK00702.1"/>
    <property type="match status" value="1"/>
</dbReference>
<dbReference type="GO" id="GO:0004751">
    <property type="term" value="F:ribose-5-phosphate isomerase activity"/>
    <property type="evidence" value="ECO:0007669"/>
    <property type="project" value="UniProtKB-EC"/>
</dbReference>
<proteinExistence type="inferred from homology"/>
<dbReference type="InterPro" id="IPR050262">
    <property type="entry name" value="Ribose-5P_isomerase"/>
</dbReference>
<dbReference type="SUPFAM" id="SSF75445">
    <property type="entry name" value="D-ribose-5-phosphate isomerase (RpiA), lid domain"/>
    <property type="match status" value="1"/>
</dbReference>
<comment type="caution">
    <text evidence="3">The sequence shown here is derived from an EMBL/GenBank/DDBJ whole genome shotgun (WGS) entry which is preliminary data.</text>
</comment>
<feature type="active site" description="Proton acceptor" evidence="2">
    <location>
        <position position="109"/>
    </location>
</feature>
<comment type="subunit">
    <text evidence="2">Homodimer.</text>
</comment>
<feature type="binding site" evidence="2">
    <location>
        <position position="127"/>
    </location>
    <ligand>
        <name>substrate</name>
    </ligand>
</feature>
<keyword evidence="1 2" id="KW-0413">Isomerase</keyword>
<keyword evidence="4" id="KW-1185">Reference proteome</keyword>
<dbReference type="HAMAP" id="MF_00170">
    <property type="entry name" value="Rib_5P_isom_A"/>
    <property type="match status" value="1"/>
</dbReference>
<evidence type="ECO:0000256" key="2">
    <source>
        <dbReference type="HAMAP-Rule" id="MF_00170"/>
    </source>
</evidence>
<sequence length="232" mass="24679">MNEDPAAGLKRDVGEAAARLVEDGMVVGLGTGSTANFLIDALGRRWAEGLRFTGIPTSIRSEERARKLGIALSDFGRHPEIDLTIDGADEIEEGTLNLVKGLGGALLREKIVAANSRRMVVIADDSKLVRHLGSKAPVPVEVTPFGWEATSHRLGAIGARVQPRRDPKGDFFVTDGGNLILDCVFGPMEDAPQRERAIRDIVGVVECGLFIGRAEIALLAGPNGVHTVGRGT</sequence>
<comment type="pathway">
    <text evidence="2">Carbohydrate degradation; pentose phosphate pathway; D-ribose 5-phosphate from D-ribulose 5-phosphate (non-oxidative stage): step 1/1.</text>
</comment>
<gene>
    <name evidence="2 3" type="primary">rpiA</name>
    <name evidence="3" type="ORF">NFI88_03740</name>
</gene>
<organism evidence="3 4">
    <name type="scientific">Rhizosaccharibacter radicis</name>
    <dbReference type="NCBI Taxonomy" id="2782605"/>
    <lineage>
        <taxon>Bacteria</taxon>
        <taxon>Pseudomonadati</taxon>
        <taxon>Pseudomonadota</taxon>
        <taxon>Alphaproteobacteria</taxon>
        <taxon>Acetobacterales</taxon>
        <taxon>Acetobacteraceae</taxon>
        <taxon>Rhizosaccharibacter</taxon>
    </lineage>
</organism>
<dbReference type="Proteomes" id="UP001524547">
    <property type="component" value="Unassembled WGS sequence"/>
</dbReference>
<dbReference type="EMBL" id="JAMZEJ010000002">
    <property type="protein sequence ID" value="MCQ8239952.1"/>
    <property type="molecule type" value="Genomic_DNA"/>
</dbReference>
<evidence type="ECO:0000313" key="4">
    <source>
        <dbReference type="Proteomes" id="UP001524547"/>
    </source>
</evidence>
<evidence type="ECO:0000256" key="1">
    <source>
        <dbReference type="ARBA" id="ARBA00023235"/>
    </source>
</evidence>
<dbReference type="Gene3D" id="3.30.70.260">
    <property type="match status" value="1"/>
</dbReference>
<feature type="binding site" evidence="2">
    <location>
        <begin position="100"/>
        <end position="103"/>
    </location>
    <ligand>
        <name>substrate</name>
    </ligand>
</feature>
<dbReference type="EC" id="5.3.1.6" evidence="2"/>
<reference evidence="3 4" key="1">
    <citation type="submission" date="2022-06" db="EMBL/GenBank/DDBJ databases">
        <title>Rhizosaccharibacter gen. nov. sp. nov. KSS12, endophytic bacteria isolated from sugarcane.</title>
        <authorList>
            <person name="Pitiwittayakul N."/>
        </authorList>
    </citation>
    <scope>NUCLEOTIDE SEQUENCE [LARGE SCALE GENOMIC DNA]</scope>
    <source>
        <strain evidence="3 4">KSS12</strain>
    </source>
</reference>
<dbReference type="InterPro" id="IPR004788">
    <property type="entry name" value="Ribose5P_isomerase_type_A"/>
</dbReference>
<comment type="similarity">
    <text evidence="2">Belongs to the ribose 5-phosphate isomerase family.</text>
</comment>
<comment type="function">
    <text evidence="2">Catalyzes the reversible conversion of ribose-5-phosphate to ribulose 5-phosphate.</text>
</comment>
<accession>A0ABT1VVI9</accession>
<dbReference type="PANTHER" id="PTHR43748">
    <property type="entry name" value="RIBOSE-5-PHOSPHATE ISOMERASE 3, CHLOROPLASTIC-RELATED"/>
    <property type="match status" value="1"/>
</dbReference>
<feature type="binding site" evidence="2">
    <location>
        <begin position="31"/>
        <end position="34"/>
    </location>
    <ligand>
        <name>substrate</name>
    </ligand>
</feature>
<dbReference type="CDD" id="cd01398">
    <property type="entry name" value="RPI_A"/>
    <property type="match status" value="1"/>
</dbReference>
<dbReference type="Pfam" id="PF06026">
    <property type="entry name" value="Rib_5-P_isom_A"/>
    <property type="match status" value="1"/>
</dbReference>
<dbReference type="PANTHER" id="PTHR43748:SF3">
    <property type="entry name" value="RIBOSE-5-PHOSPHATE ISOMERASE 3, CHLOROPLASTIC-RELATED"/>
    <property type="match status" value="1"/>
</dbReference>
<dbReference type="Gene3D" id="3.40.50.1360">
    <property type="match status" value="1"/>
</dbReference>
<feature type="binding site" evidence="2">
    <location>
        <begin position="86"/>
        <end position="89"/>
    </location>
    <ligand>
        <name>substrate</name>
    </ligand>
</feature>
<dbReference type="InterPro" id="IPR037171">
    <property type="entry name" value="NagB/RpiA_transferase-like"/>
</dbReference>